<evidence type="ECO:0000313" key="12">
    <source>
        <dbReference type="RefSeq" id="XP_013381988.1"/>
    </source>
</evidence>
<feature type="region of interest" description="Disordered" evidence="7">
    <location>
        <begin position="531"/>
        <end position="587"/>
    </location>
</feature>
<accession>A0A1S3H7K4</accession>
<dbReference type="GO" id="GO:0032040">
    <property type="term" value="C:small-subunit processome"/>
    <property type="evidence" value="ECO:0007669"/>
    <property type="project" value="TreeGrafter"/>
</dbReference>
<dbReference type="Gene3D" id="2.130.10.10">
    <property type="entry name" value="YVTN repeat-like/Quinoprotein amine dehydrogenase"/>
    <property type="match status" value="2"/>
</dbReference>
<evidence type="ECO:0000256" key="4">
    <source>
        <dbReference type="ARBA" id="ARBA00022737"/>
    </source>
</evidence>
<gene>
    <name evidence="12" type="primary">LOC106152799</name>
</gene>
<feature type="domain" description="Nucleolar protein 10-like second" evidence="9">
    <location>
        <begin position="369"/>
        <end position="417"/>
    </location>
</feature>
<dbReference type="InterPro" id="IPR012580">
    <property type="entry name" value="NUC153"/>
</dbReference>
<dbReference type="InterPro" id="IPR040382">
    <property type="entry name" value="NOL10/Enp2"/>
</dbReference>
<dbReference type="RefSeq" id="XP_013381988.1">
    <property type="nucleotide sequence ID" value="XM_013526534.1"/>
</dbReference>
<dbReference type="OrthoDB" id="273340at2759"/>
<feature type="domain" description="NUC153" evidence="8">
    <location>
        <begin position="482"/>
        <end position="509"/>
    </location>
</feature>
<evidence type="ECO:0000256" key="2">
    <source>
        <dbReference type="ARBA" id="ARBA00005264"/>
    </source>
</evidence>
<evidence type="ECO:0000259" key="8">
    <source>
        <dbReference type="Pfam" id="PF08159"/>
    </source>
</evidence>
<proteinExistence type="inferred from homology"/>
<name>A0A1S3H7K4_LINAN</name>
<feature type="compositionally biased region" description="Basic and acidic residues" evidence="7">
    <location>
        <begin position="641"/>
        <end position="658"/>
    </location>
</feature>
<comment type="subcellular location">
    <subcellularLocation>
        <location evidence="1">Nucleus</location>
        <location evidence="1">Nucleolus</location>
    </subcellularLocation>
</comment>
<comment type="similarity">
    <text evidence="2">Belongs to the WD repeat NOL10/ENP2 family.</text>
</comment>
<keyword evidence="6" id="KW-0175">Coiled coil</keyword>
<evidence type="ECO:0000259" key="10">
    <source>
        <dbReference type="Pfam" id="PF23098"/>
    </source>
</evidence>
<feature type="region of interest" description="Disordered" evidence="7">
    <location>
        <begin position="640"/>
        <end position="687"/>
    </location>
</feature>
<dbReference type="AlphaFoldDB" id="A0A1S3H7K4"/>
<dbReference type="GeneID" id="106152799"/>
<evidence type="ECO:0000256" key="5">
    <source>
        <dbReference type="ARBA" id="ARBA00023242"/>
    </source>
</evidence>
<dbReference type="FunCoup" id="A0A1S3H7K4">
    <property type="interactions" value="2622"/>
</dbReference>
<dbReference type="Proteomes" id="UP000085678">
    <property type="component" value="Unplaced"/>
</dbReference>
<evidence type="ECO:0000256" key="7">
    <source>
        <dbReference type="SAM" id="MobiDB-lite"/>
    </source>
</evidence>
<feature type="coiled-coil region" evidence="6">
    <location>
        <begin position="426"/>
        <end position="471"/>
    </location>
</feature>
<protein>
    <submittedName>
        <fullName evidence="12">Nucleolar protein 10</fullName>
    </submittedName>
</protein>
<keyword evidence="4" id="KW-0677">Repeat</keyword>
<sequence>MQVSNPNNVKIYNLSAGKSLPEWLSDRKKRSLQKNDIDLRRRINLIQDFEMPTVSTNVAVTPDKQYIFAAGVYKPRIRCYDMAQMSMKFERCLDAEVIKFRILSEDYSKVVFLQDDRYVEFHSQMGRYFRTRIPKFGRDFHYHYPSCDLFFVGASPEIVRLNLELGRFMSPLKTNAVELNCCDINPHHGLFTCGTTEGKVECWDPRTRNQVGQLDCAIGSIVQELELEGVPEITSLKYRDALTLAVGTSAGHILLYDIRSDKPLLVKDHQYGLPIKSIAFHEGLDVVLSIDSKILKLWHRDTGKPFTSIEPGVKLNDLCVFPDSGLLFMANEAPKVLTYYIPSLGPAPKWCSFLDNLTEELEETDAPQVYDDYKFLTRQELDELGLSHLIGSNLLRAYMHGFFIDIRLYHKAKSIVEPFAYSEYRKNKIKEKIEEARANRVRVKKLPKVNKNLAERLMEEQEEQQKSGKKKGKKETFNLLGDSRFAAMFSNPDFQVDPESEEYRLLNPVVSKLEKDRRKRQEKQERLAQQFEEINDELEGRPSSEDSSSDDEHTWTKELKKQHKQLSEEAKAKKKREREERELKPKFYEIKEGEEFHSFKRKKKTLSKKSLAERVADEDSSGIVRHVGSSLGAREMVFSLKKNEKEKHKRREAIEHHAERRKLRRSAGDIAGKQKPKSKFWMGKKVS</sequence>
<dbReference type="PANTHER" id="PTHR14927">
    <property type="entry name" value="NUCLEOLAR PROTEIN 10"/>
    <property type="match status" value="1"/>
</dbReference>
<feature type="compositionally biased region" description="Basic and acidic residues" evidence="7">
    <location>
        <begin position="538"/>
        <end position="587"/>
    </location>
</feature>
<organism evidence="11 12">
    <name type="scientific">Lingula anatina</name>
    <name type="common">Brachiopod</name>
    <name type="synonym">Lingula unguis</name>
    <dbReference type="NCBI Taxonomy" id="7574"/>
    <lineage>
        <taxon>Eukaryota</taxon>
        <taxon>Metazoa</taxon>
        <taxon>Spiralia</taxon>
        <taxon>Lophotrochozoa</taxon>
        <taxon>Brachiopoda</taxon>
        <taxon>Linguliformea</taxon>
        <taxon>Lingulata</taxon>
        <taxon>Lingulida</taxon>
        <taxon>Linguloidea</taxon>
        <taxon>Lingulidae</taxon>
        <taxon>Lingula</taxon>
    </lineage>
</organism>
<dbReference type="STRING" id="7574.A0A1S3H7K4"/>
<dbReference type="GO" id="GO:0030686">
    <property type="term" value="C:90S preribosome"/>
    <property type="evidence" value="ECO:0007669"/>
    <property type="project" value="TreeGrafter"/>
</dbReference>
<reference evidence="12" key="1">
    <citation type="submission" date="2025-08" db="UniProtKB">
        <authorList>
            <consortium name="RefSeq"/>
        </authorList>
    </citation>
    <scope>IDENTIFICATION</scope>
    <source>
        <tissue evidence="12">Gonads</tissue>
    </source>
</reference>
<dbReference type="Pfam" id="PF23097">
    <property type="entry name" value="NOL10_2nd"/>
    <property type="match status" value="1"/>
</dbReference>
<dbReference type="FunFam" id="2.130.10.10:FF:001909">
    <property type="entry name" value="WD repeat, SAM and U-box domain-containing protein"/>
    <property type="match status" value="1"/>
</dbReference>
<evidence type="ECO:0000313" key="11">
    <source>
        <dbReference type="Proteomes" id="UP000085678"/>
    </source>
</evidence>
<keyword evidence="5" id="KW-0539">Nucleus</keyword>
<dbReference type="SUPFAM" id="SSF50978">
    <property type="entry name" value="WD40 repeat-like"/>
    <property type="match status" value="1"/>
</dbReference>
<evidence type="ECO:0000256" key="3">
    <source>
        <dbReference type="ARBA" id="ARBA00022574"/>
    </source>
</evidence>
<evidence type="ECO:0000259" key="9">
    <source>
        <dbReference type="Pfam" id="PF23097"/>
    </source>
</evidence>
<evidence type="ECO:0000256" key="1">
    <source>
        <dbReference type="ARBA" id="ARBA00004604"/>
    </source>
</evidence>
<dbReference type="PANTHER" id="PTHR14927:SF0">
    <property type="entry name" value="NUCLEOLAR PROTEIN 10"/>
    <property type="match status" value="1"/>
</dbReference>
<dbReference type="Pfam" id="PF08159">
    <property type="entry name" value="NUC153"/>
    <property type="match status" value="1"/>
</dbReference>
<dbReference type="InterPro" id="IPR036322">
    <property type="entry name" value="WD40_repeat_dom_sf"/>
</dbReference>
<feature type="domain" description="Nucleolar protein 10-like N-terminal" evidence="10">
    <location>
        <begin position="1"/>
        <end position="365"/>
    </location>
</feature>
<dbReference type="InterPro" id="IPR056551">
    <property type="entry name" value="Beta-prop_NOL10_N"/>
</dbReference>
<dbReference type="InParanoid" id="A0A1S3H7K4"/>
<keyword evidence="3" id="KW-0853">WD repeat</keyword>
<keyword evidence="11" id="KW-1185">Reference proteome</keyword>
<evidence type="ECO:0000256" key="6">
    <source>
        <dbReference type="SAM" id="Coils"/>
    </source>
</evidence>
<dbReference type="GO" id="GO:0000462">
    <property type="term" value="P:maturation of SSU-rRNA from tricistronic rRNA transcript (SSU-rRNA, 5.8S rRNA, LSU-rRNA)"/>
    <property type="evidence" value="ECO:0007669"/>
    <property type="project" value="TreeGrafter"/>
</dbReference>
<dbReference type="Pfam" id="PF23098">
    <property type="entry name" value="Beta-prop_NOL10_N"/>
    <property type="match status" value="1"/>
</dbReference>
<dbReference type="InterPro" id="IPR056550">
    <property type="entry name" value="NOL10_2nd"/>
</dbReference>
<dbReference type="InterPro" id="IPR015943">
    <property type="entry name" value="WD40/YVTN_repeat-like_dom_sf"/>
</dbReference>
<dbReference type="KEGG" id="lak:106152799"/>